<evidence type="ECO:0008006" key="3">
    <source>
        <dbReference type="Google" id="ProtNLM"/>
    </source>
</evidence>
<name>A0ABY1JQW8_9BACL</name>
<evidence type="ECO:0000313" key="2">
    <source>
        <dbReference type="Proteomes" id="UP000186666"/>
    </source>
</evidence>
<evidence type="ECO:0000313" key="1">
    <source>
        <dbReference type="EMBL" id="SIQ62922.1"/>
    </source>
</evidence>
<keyword evidence="2" id="KW-1185">Reference proteome</keyword>
<dbReference type="EMBL" id="FTNK01000003">
    <property type="protein sequence ID" value="SIQ62922.1"/>
    <property type="molecule type" value="Genomic_DNA"/>
</dbReference>
<gene>
    <name evidence="1" type="ORF">SAMN05421578_10382</name>
</gene>
<organism evidence="1 2">
    <name type="scientific">Paenibacillus macquariensis</name>
    <dbReference type="NCBI Taxonomy" id="948756"/>
    <lineage>
        <taxon>Bacteria</taxon>
        <taxon>Bacillati</taxon>
        <taxon>Bacillota</taxon>
        <taxon>Bacilli</taxon>
        <taxon>Bacillales</taxon>
        <taxon>Paenibacillaceae</taxon>
        <taxon>Paenibacillus</taxon>
    </lineage>
</organism>
<sequence>MIEQFQFYCVYCEKIVDGNQESAIFKTCFYRYNTSMGYCKECVLTQNELYVDSHIVERML</sequence>
<protein>
    <recommendedName>
        <fullName evidence="3">SR1 protein</fullName>
    </recommendedName>
</protein>
<reference evidence="1 2" key="1">
    <citation type="submission" date="2017-01" db="EMBL/GenBank/DDBJ databases">
        <authorList>
            <person name="Varghese N."/>
            <person name="Submissions S."/>
        </authorList>
    </citation>
    <scope>NUCLEOTIDE SEQUENCE [LARGE SCALE GENOMIC DNA]</scope>
    <source>
        <strain evidence="1 2">ATCC 23464</strain>
    </source>
</reference>
<dbReference type="Proteomes" id="UP000186666">
    <property type="component" value="Unassembled WGS sequence"/>
</dbReference>
<proteinExistence type="predicted"/>
<accession>A0ABY1JQW8</accession>
<comment type="caution">
    <text evidence="1">The sequence shown here is derived from an EMBL/GenBank/DDBJ whole genome shotgun (WGS) entry which is preliminary data.</text>
</comment>